<reference evidence="3 4" key="1">
    <citation type="submission" date="2012-08" db="EMBL/GenBank/DDBJ databases">
        <title>Whole genome shotgun sequence of Gordonia namibiensis NBRC 108229.</title>
        <authorList>
            <person name="Isaki-Nakamura S."/>
            <person name="Hosoyama A."/>
            <person name="Tsuchikane K."/>
            <person name="Katsumata H."/>
            <person name="Baba S."/>
            <person name="Yamazaki S."/>
            <person name="Fujita N."/>
        </authorList>
    </citation>
    <scope>NUCLEOTIDE SEQUENCE [LARGE SCALE GENOMIC DNA]</scope>
    <source>
        <strain evidence="3 4">NBRC 108229</strain>
    </source>
</reference>
<protein>
    <recommendedName>
        <fullName evidence="5">DUF4190 domain-containing protein</fullName>
    </recommendedName>
</protein>
<keyword evidence="2" id="KW-0812">Transmembrane</keyword>
<gene>
    <name evidence="3" type="ORF">GONAM_19_01670</name>
</gene>
<name>K6X467_9ACTN</name>
<keyword evidence="2" id="KW-1133">Transmembrane helix</keyword>
<comment type="caution">
    <text evidence="3">The sequence shown here is derived from an EMBL/GenBank/DDBJ whole genome shotgun (WGS) entry which is preliminary data.</text>
</comment>
<feature type="transmembrane region" description="Helical" evidence="2">
    <location>
        <begin position="148"/>
        <end position="174"/>
    </location>
</feature>
<accession>K6X467</accession>
<evidence type="ECO:0000256" key="1">
    <source>
        <dbReference type="SAM" id="MobiDB-lite"/>
    </source>
</evidence>
<evidence type="ECO:0000313" key="4">
    <source>
        <dbReference type="Proteomes" id="UP000035058"/>
    </source>
</evidence>
<dbReference type="RefSeq" id="WP_006867032.1">
    <property type="nucleotide sequence ID" value="NZ_BAHE01000019.1"/>
</dbReference>
<sequence>MRVDIPTQPFSPAITERHERWPAVNDLDDNALPVVPDAAVEAAPPALHSTSGPAPRPATRVETRLRPAPEDHAALPPVGDFWGLQNSVEQSPVLGSTSSAPARLSGGRPVPFVGSRPTPAVRPLPYSPPAARRTVAPAASLALTTGLIAIPMTLALGLGAILGMVAIVSGIVGIKQINRAPMNRKGTGRAVTGIVCGVGSVVVGGPILLLLALVFGL</sequence>
<organism evidence="3 4">
    <name type="scientific">Gordonia namibiensis NBRC 108229</name>
    <dbReference type="NCBI Taxonomy" id="1208314"/>
    <lineage>
        <taxon>Bacteria</taxon>
        <taxon>Bacillati</taxon>
        <taxon>Actinomycetota</taxon>
        <taxon>Actinomycetes</taxon>
        <taxon>Mycobacteriales</taxon>
        <taxon>Gordoniaceae</taxon>
        <taxon>Gordonia</taxon>
    </lineage>
</organism>
<keyword evidence="4" id="KW-1185">Reference proteome</keyword>
<evidence type="ECO:0000256" key="2">
    <source>
        <dbReference type="SAM" id="Phobius"/>
    </source>
</evidence>
<dbReference type="EMBL" id="BAHE01000019">
    <property type="protein sequence ID" value="GAC00852.1"/>
    <property type="molecule type" value="Genomic_DNA"/>
</dbReference>
<proteinExistence type="predicted"/>
<keyword evidence="2" id="KW-0472">Membrane</keyword>
<dbReference type="Proteomes" id="UP000035058">
    <property type="component" value="Unassembled WGS sequence"/>
</dbReference>
<dbReference type="AlphaFoldDB" id="K6X467"/>
<feature type="transmembrane region" description="Helical" evidence="2">
    <location>
        <begin position="194"/>
        <end position="215"/>
    </location>
</feature>
<evidence type="ECO:0008006" key="5">
    <source>
        <dbReference type="Google" id="ProtNLM"/>
    </source>
</evidence>
<feature type="region of interest" description="Disordered" evidence="1">
    <location>
        <begin position="92"/>
        <end position="116"/>
    </location>
</feature>
<evidence type="ECO:0000313" key="3">
    <source>
        <dbReference type="EMBL" id="GAC00852.1"/>
    </source>
</evidence>